<keyword evidence="3" id="KW-1185">Reference proteome</keyword>
<feature type="region of interest" description="Disordered" evidence="1">
    <location>
        <begin position="211"/>
        <end position="232"/>
    </location>
</feature>
<gene>
    <name evidence="2" type="ORF">HanXRQr2_Chr16g0773471</name>
</gene>
<dbReference type="PANTHER" id="PTHR15967:SF0">
    <property type="entry name" value="E2F-ASSOCIATED PHOSPHOPROTEIN"/>
    <property type="match status" value="1"/>
</dbReference>
<reference evidence="2" key="2">
    <citation type="submission" date="2020-06" db="EMBL/GenBank/DDBJ databases">
        <title>Helianthus annuus Genome sequencing and assembly Release 2.</title>
        <authorList>
            <person name="Gouzy J."/>
            <person name="Langlade N."/>
            <person name="Munos S."/>
        </authorList>
    </citation>
    <scope>NUCLEOTIDE SEQUENCE</scope>
    <source>
        <tissue evidence="2">Leaves</tissue>
    </source>
</reference>
<evidence type="ECO:0000313" key="2">
    <source>
        <dbReference type="EMBL" id="KAF5762155.1"/>
    </source>
</evidence>
<evidence type="ECO:0000313" key="3">
    <source>
        <dbReference type="Proteomes" id="UP000215914"/>
    </source>
</evidence>
<name>A0A9K3DW46_HELAN</name>
<dbReference type="GO" id="GO:0005634">
    <property type="term" value="C:nucleus"/>
    <property type="evidence" value="ECO:0000318"/>
    <property type="project" value="GO_Central"/>
</dbReference>
<feature type="compositionally biased region" description="Gly residues" evidence="1">
    <location>
        <begin position="221"/>
        <end position="230"/>
    </location>
</feature>
<dbReference type="AlphaFoldDB" id="A0A9K3DW46"/>
<sequence length="270" mass="30309">MSSGVRLSGVTMGVVVVEVGWREMKRRDFRVRLKKIRLPKSFKADRYLLGRLSTSQIKQKENVEETLKLKTLTLSGDASGCFSSCLIIALCFNCESTMSQQKEDAVLNESIDSEEKEKNQDQTVEETVVSDDDIIDYSVKPEFYDPKLDDKDQLWVQKKKKGQYSDAVLSCPACFTTLCLECQRHEKYVTQYRAVFVVNCKVKKGQVSDKGSLKRKRVRKGAGGGSGGGDESFSPVCCSVCETEVGVIDDDEIYHFFNVLPRVAGMVDFV</sequence>
<dbReference type="Gramene" id="mRNA:HanXRQr2_Chr16g0773471">
    <property type="protein sequence ID" value="mRNA:HanXRQr2_Chr16g0773471"/>
    <property type="gene ID" value="HanXRQr2_Chr16g0773471"/>
</dbReference>
<proteinExistence type="predicted"/>
<evidence type="ECO:0000256" key="1">
    <source>
        <dbReference type="SAM" id="MobiDB-lite"/>
    </source>
</evidence>
<organism evidence="2 3">
    <name type="scientific">Helianthus annuus</name>
    <name type="common">Common sunflower</name>
    <dbReference type="NCBI Taxonomy" id="4232"/>
    <lineage>
        <taxon>Eukaryota</taxon>
        <taxon>Viridiplantae</taxon>
        <taxon>Streptophyta</taxon>
        <taxon>Embryophyta</taxon>
        <taxon>Tracheophyta</taxon>
        <taxon>Spermatophyta</taxon>
        <taxon>Magnoliopsida</taxon>
        <taxon>eudicotyledons</taxon>
        <taxon>Gunneridae</taxon>
        <taxon>Pentapetalae</taxon>
        <taxon>asterids</taxon>
        <taxon>campanulids</taxon>
        <taxon>Asterales</taxon>
        <taxon>Asteraceae</taxon>
        <taxon>Asteroideae</taxon>
        <taxon>Heliantheae alliance</taxon>
        <taxon>Heliantheae</taxon>
        <taxon>Helianthus</taxon>
    </lineage>
</organism>
<dbReference type="Proteomes" id="UP000215914">
    <property type="component" value="Unassembled WGS sequence"/>
</dbReference>
<dbReference type="PANTHER" id="PTHR15967">
    <property type="entry name" value="E2F-ASSOCIATED PHOSPHOPROTEIN"/>
    <property type="match status" value="1"/>
</dbReference>
<accession>A0A9K3DW46</accession>
<dbReference type="Pfam" id="PF10238">
    <property type="entry name" value="Eapp_C"/>
    <property type="match status" value="1"/>
</dbReference>
<reference evidence="2" key="1">
    <citation type="journal article" date="2017" name="Nature">
        <title>The sunflower genome provides insights into oil metabolism, flowering and Asterid evolution.</title>
        <authorList>
            <person name="Badouin H."/>
            <person name="Gouzy J."/>
            <person name="Grassa C.J."/>
            <person name="Murat F."/>
            <person name="Staton S.E."/>
            <person name="Cottret L."/>
            <person name="Lelandais-Briere C."/>
            <person name="Owens G.L."/>
            <person name="Carrere S."/>
            <person name="Mayjonade B."/>
            <person name="Legrand L."/>
            <person name="Gill N."/>
            <person name="Kane N.C."/>
            <person name="Bowers J.E."/>
            <person name="Hubner S."/>
            <person name="Bellec A."/>
            <person name="Berard A."/>
            <person name="Berges H."/>
            <person name="Blanchet N."/>
            <person name="Boniface M.C."/>
            <person name="Brunel D."/>
            <person name="Catrice O."/>
            <person name="Chaidir N."/>
            <person name="Claudel C."/>
            <person name="Donnadieu C."/>
            <person name="Faraut T."/>
            <person name="Fievet G."/>
            <person name="Helmstetter N."/>
            <person name="King M."/>
            <person name="Knapp S.J."/>
            <person name="Lai Z."/>
            <person name="Le Paslier M.C."/>
            <person name="Lippi Y."/>
            <person name="Lorenzon L."/>
            <person name="Mandel J.R."/>
            <person name="Marage G."/>
            <person name="Marchand G."/>
            <person name="Marquand E."/>
            <person name="Bret-Mestries E."/>
            <person name="Morien E."/>
            <person name="Nambeesan S."/>
            <person name="Nguyen T."/>
            <person name="Pegot-Espagnet P."/>
            <person name="Pouilly N."/>
            <person name="Raftis F."/>
            <person name="Sallet E."/>
            <person name="Schiex T."/>
            <person name="Thomas J."/>
            <person name="Vandecasteele C."/>
            <person name="Vares D."/>
            <person name="Vear F."/>
            <person name="Vautrin S."/>
            <person name="Crespi M."/>
            <person name="Mangin B."/>
            <person name="Burke J.M."/>
            <person name="Salse J."/>
            <person name="Munos S."/>
            <person name="Vincourt P."/>
            <person name="Rieseberg L.H."/>
            <person name="Langlade N.B."/>
        </authorList>
    </citation>
    <scope>NUCLEOTIDE SEQUENCE</scope>
    <source>
        <tissue evidence="2">Leaves</tissue>
    </source>
</reference>
<protein>
    <submittedName>
        <fullName evidence="2">E2F-associated phosphoprotein</fullName>
    </submittedName>
</protein>
<dbReference type="InterPro" id="IPR019370">
    <property type="entry name" value="E2F-assoc_phosphoprotein"/>
</dbReference>
<comment type="caution">
    <text evidence="2">The sequence shown here is derived from an EMBL/GenBank/DDBJ whole genome shotgun (WGS) entry which is preliminary data.</text>
</comment>
<dbReference type="EMBL" id="MNCJ02000331">
    <property type="protein sequence ID" value="KAF5762155.1"/>
    <property type="molecule type" value="Genomic_DNA"/>
</dbReference>